<dbReference type="HOGENOM" id="CLU_019943_0_1_4"/>
<dbReference type="KEGG" id="cbx:Cenrod_0773"/>
<dbReference type="UniPathway" id="UPA00060">
    <property type="reaction ID" value="UER00139"/>
</dbReference>
<evidence type="ECO:0000256" key="5">
    <source>
        <dbReference type="ARBA" id="ARBA00022723"/>
    </source>
</evidence>
<keyword evidence="9 11" id="KW-0460">Magnesium</keyword>
<protein>
    <recommendedName>
        <fullName evidence="11">Hydroxyethylthiazole kinase</fullName>
        <ecNumber evidence="11">2.7.1.50</ecNumber>
    </recommendedName>
    <alternativeName>
        <fullName evidence="11">4-methyl-5-beta-hydroxyethylthiazole kinase</fullName>
        <shortName evidence="11">TH kinase</shortName>
        <shortName evidence="11">Thz kinase</shortName>
    </alternativeName>
</protein>
<evidence type="ECO:0000256" key="9">
    <source>
        <dbReference type="ARBA" id="ARBA00022842"/>
    </source>
</evidence>
<keyword evidence="13" id="KW-1185">Reference proteome</keyword>
<feature type="binding site" evidence="11">
    <location>
        <position position="170"/>
    </location>
    <ligand>
        <name>ATP</name>
        <dbReference type="ChEBI" id="CHEBI:30616"/>
    </ligand>
</feature>
<dbReference type="PRINTS" id="PR01099">
    <property type="entry name" value="HYETHTZKNASE"/>
</dbReference>
<comment type="function">
    <text evidence="11">Catalyzes the phosphorylation of the hydroxyl group of 4-methyl-5-beta-hydroxyethylthiazole (THZ).</text>
</comment>
<dbReference type="NCBIfam" id="TIGR00694">
    <property type="entry name" value="thiM"/>
    <property type="match status" value="1"/>
</dbReference>
<keyword evidence="10 11" id="KW-0784">Thiamine biosynthesis</keyword>
<keyword evidence="4 11" id="KW-0808">Transferase</keyword>
<dbReference type="GO" id="GO:0009228">
    <property type="term" value="P:thiamine biosynthetic process"/>
    <property type="evidence" value="ECO:0007669"/>
    <property type="project" value="UniProtKB-KW"/>
</dbReference>
<keyword evidence="5 11" id="KW-0479">Metal-binding</keyword>
<feature type="binding site" evidence="11">
    <location>
        <position position="48"/>
    </location>
    <ligand>
        <name>substrate</name>
    </ligand>
</feature>
<evidence type="ECO:0000313" key="13">
    <source>
        <dbReference type="Proteomes" id="UP000017184"/>
    </source>
</evidence>
<reference evidence="12 13" key="1">
    <citation type="journal article" date="2013" name="Genome Biol.">
        <title>Genomic analysis reveals key aspects of prokaryotic symbiosis in the phototrophic consortium "Chlorochromatium aggregatum".</title>
        <authorList>
            <person name="Liu Z."/>
            <person name="Muller J."/>
            <person name="Li T."/>
            <person name="Alvey R.M."/>
            <person name="Vogl K."/>
            <person name="Frigaard N.U."/>
            <person name="Rockwell N.C."/>
            <person name="Boyd E.S."/>
            <person name="Tomsho L.P."/>
            <person name="Schuster S.C."/>
            <person name="Henke P."/>
            <person name="Rohde M."/>
            <person name="Overmann J."/>
            <person name="Bryant D.A."/>
        </authorList>
    </citation>
    <scope>NUCLEOTIDE SEQUENCE [LARGE SCALE GENOMIC DNA]</scope>
    <source>
        <strain evidence="12">CR</strain>
    </source>
</reference>
<dbReference type="RefSeq" id="WP_022771700.1">
    <property type="nucleotide sequence ID" value="NC_022576.1"/>
</dbReference>
<dbReference type="InterPro" id="IPR000417">
    <property type="entry name" value="Hyethyz_kinase"/>
</dbReference>
<name>U5N9N5_9BURK</name>
<organism evidence="12 13">
    <name type="scientific">Candidatus Symbiobacter mobilis CR</name>
    <dbReference type="NCBI Taxonomy" id="946483"/>
    <lineage>
        <taxon>Bacteria</taxon>
        <taxon>Pseudomonadati</taxon>
        <taxon>Pseudomonadota</taxon>
        <taxon>Betaproteobacteria</taxon>
        <taxon>Burkholderiales</taxon>
        <taxon>Comamonadaceae</taxon>
    </lineage>
</organism>
<evidence type="ECO:0000256" key="4">
    <source>
        <dbReference type="ARBA" id="ARBA00022679"/>
    </source>
</evidence>
<evidence type="ECO:0000256" key="1">
    <source>
        <dbReference type="ARBA" id="ARBA00001771"/>
    </source>
</evidence>
<dbReference type="EMBL" id="CP004885">
    <property type="protein sequence ID" value="AGX86879.1"/>
    <property type="molecule type" value="Genomic_DNA"/>
</dbReference>
<dbReference type="eggNOG" id="COG2145">
    <property type="taxonomic scope" value="Bacteria"/>
</dbReference>
<dbReference type="STRING" id="946483.Cenrod_0773"/>
<dbReference type="PIRSF" id="PIRSF000513">
    <property type="entry name" value="Thz_kinase"/>
    <property type="match status" value="1"/>
</dbReference>
<sequence length="276" mass="28824">MTSLSVYDLWADVQAVRTHAPLVHSITNLVVTHFNANVLLAAGASPIMAHAHEEVADLASVAQALVLNIGTLDPYWVQSMQLAMEPASKRGICVVLDPVGAGATPYRDRTIAALLAQPGVTILRGNASEILSVAGQAGNTRGVDSSAHTDDALVAAKDLAQRLGCVVCISGVTDHIVDPLGRHALLANGHPWMTRITGVGCSATALIGAFGAVQQDAWRATISAMACWGIVGELAAEAVQRRQQGVGSMQAVMLDTLQLLGAEEFAQRLKLSVLSV</sequence>
<dbReference type="CDD" id="cd01170">
    <property type="entry name" value="THZ_kinase"/>
    <property type="match status" value="1"/>
</dbReference>
<dbReference type="Gene3D" id="3.40.1190.20">
    <property type="match status" value="1"/>
</dbReference>
<evidence type="ECO:0000256" key="3">
    <source>
        <dbReference type="ARBA" id="ARBA00004868"/>
    </source>
</evidence>
<dbReference type="GO" id="GO:0004417">
    <property type="term" value="F:hydroxyethylthiazole kinase activity"/>
    <property type="evidence" value="ECO:0007669"/>
    <property type="project" value="UniProtKB-UniRule"/>
</dbReference>
<dbReference type="GO" id="GO:0000287">
    <property type="term" value="F:magnesium ion binding"/>
    <property type="evidence" value="ECO:0007669"/>
    <property type="project" value="UniProtKB-UniRule"/>
</dbReference>
<evidence type="ECO:0000256" key="6">
    <source>
        <dbReference type="ARBA" id="ARBA00022741"/>
    </source>
</evidence>
<evidence type="ECO:0000256" key="7">
    <source>
        <dbReference type="ARBA" id="ARBA00022777"/>
    </source>
</evidence>
<evidence type="ECO:0000313" key="12">
    <source>
        <dbReference type="EMBL" id="AGX86879.1"/>
    </source>
</evidence>
<comment type="similarity">
    <text evidence="11">Belongs to the Thz kinase family.</text>
</comment>
<dbReference type="Proteomes" id="UP000017184">
    <property type="component" value="Chromosome"/>
</dbReference>
<dbReference type="Pfam" id="PF02110">
    <property type="entry name" value="HK"/>
    <property type="match status" value="1"/>
</dbReference>
<evidence type="ECO:0000256" key="11">
    <source>
        <dbReference type="HAMAP-Rule" id="MF_00228"/>
    </source>
</evidence>
<dbReference type="NCBIfam" id="NF006830">
    <property type="entry name" value="PRK09355.1"/>
    <property type="match status" value="1"/>
</dbReference>
<feature type="binding site" evidence="11">
    <location>
        <position position="198"/>
    </location>
    <ligand>
        <name>substrate</name>
    </ligand>
</feature>
<dbReference type="SUPFAM" id="SSF53613">
    <property type="entry name" value="Ribokinase-like"/>
    <property type="match status" value="1"/>
</dbReference>
<evidence type="ECO:0000256" key="8">
    <source>
        <dbReference type="ARBA" id="ARBA00022840"/>
    </source>
</evidence>
<dbReference type="GO" id="GO:0009229">
    <property type="term" value="P:thiamine diphosphate biosynthetic process"/>
    <property type="evidence" value="ECO:0007669"/>
    <property type="project" value="UniProtKB-UniRule"/>
</dbReference>
<dbReference type="GO" id="GO:0005524">
    <property type="term" value="F:ATP binding"/>
    <property type="evidence" value="ECO:0007669"/>
    <property type="project" value="UniProtKB-UniRule"/>
</dbReference>
<accession>U5N9N5</accession>
<keyword evidence="7 11" id="KW-0418">Kinase</keyword>
<dbReference type="AlphaFoldDB" id="U5N9N5"/>
<comment type="cofactor">
    <cofactor evidence="2 11">
        <name>Mg(2+)</name>
        <dbReference type="ChEBI" id="CHEBI:18420"/>
    </cofactor>
</comment>
<gene>
    <name evidence="11 12" type="primary">thiM</name>
    <name evidence="12" type="ORF">Cenrod_0773</name>
</gene>
<evidence type="ECO:0000256" key="10">
    <source>
        <dbReference type="ARBA" id="ARBA00022977"/>
    </source>
</evidence>
<comment type="pathway">
    <text evidence="3 11">Cofactor biosynthesis; thiamine diphosphate biosynthesis; 4-methyl-5-(2-phosphoethyl)-thiazole from 5-(2-hydroxyethyl)-4-methylthiazole: step 1/1.</text>
</comment>
<dbReference type="EC" id="2.7.1.50" evidence="11"/>
<dbReference type="OrthoDB" id="8909021at2"/>
<dbReference type="PATRIC" id="fig|946483.4.peg.772"/>
<feature type="binding site" evidence="11">
    <location>
        <position position="124"/>
    </location>
    <ligand>
        <name>ATP</name>
        <dbReference type="ChEBI" id="CHEBI:30616"/>
    </ligand>
</feature>
<comment type="catalytic activity">
    <reaction evidence="1 11">
        <text>5-(2-hydroxyethyl)-4-methylthiazole + ATP = 4-methyl-5-(2-phosphooxyethyl)-thiazole + ADP + H(+)</text>
        <dbReference type="Rhea" id="RHEA:24212"/>
        <dbReference type="ChEBI" id="CHEBI:15378"/>
        <dbReference type="ChEBI" id="CHEBI:17957"/>
        <dbReference type="ChEBI" id="CHEBI:30616"/>
        <dbReference type="ChEBI" id="CHEBI:58296"/>
        <dbReference type="ChEBI" id="CHEBI:456216"/>
        <dbReference type="EC" id="2.7.1.50"/>
    </reaction>
</comment>
<keyword evidence="6 11" id="KW-0547">Nucleotide-binding</keyword>
<proteinExistence type="inferred from homology"/>
<dbReference type="HAMAP" id="MF_00228">
    <property type="entry name" value="Thz_kinase"/>
    <property type="match status" value="1"/>
</dbReference>
<dbReference type="InterPro" id="IPR029056">
    <property type="entry name" value="Ribokinase-like"/>
</dbReference>
<keyword evidence="8 11" id="KW-0067">ATP-binding</keyword>
<evidence type="ECO:0000256" key="2">
    <source>
        <dbReference type="ARBA" id="ARBA00001946"/>
    </source>
</evidence>